<reference evidence="2 3" key="1">
    <citation type="journal article" date="2022" name="bioRxiv">
        <title>Ecology and evolution of chlamydial symbionts of arthropods.</title>
        <authorList>
            <person name="Halter T."/>
            <person name="Koestlbacher S."/>
            <person name="Collingro A."/>
            <person name="Sixt B.S."/>
            <person name="Toenshoff E.R."/>
            <person name="Hendrickx F."/>
            <person name="Kostanjsek R."/>
            <person name="Horn M."/>
        </authorList>
    </citation>
    <scope>NUCLEOTIDE SEQUENCE [LARGE SCALE GENOMIC DNA]</scope>
    <source>
        <strain evidence="2">W744xW776</strain>
    </source>
</reference>
<accession>A0ABX8UZ41</accession>
<feature type="signal peptide" evidence="1">
    <location>
        <begin position="1"/>
        <end position="22"/>
    </location>
</feature>
<evidence type="ECO:0000313" key="2">
    <source>
        <dbReference type="EMBL" id="QYF48199.1"/>
    </source>
</evidence>
<evidence type="ECO:0008006" key="4">
    <source>
        <dbReference type="Google" id="ProtNLM"/>
    </source>
</evidence>
<sequence length="322" mass="35730">MVFLKKTLIPVVILCSSLTGFANSPHMHHIAKPWFTGPLLTPTANVVPKGNYNIQSYLFLTNTYGYYNAYWKNHSMPHLFIGSFVLDAQFGLSKICDFQFNPLVLYKHKKDIHARAFGDIPISLGFQLYKANPTGPAVKLRLLAALPTGKYQHLSLDKQGLDAGGLGGYFPGIGLVIGRTFQMGCSHFLATRLNLSYHLPNPVHVKGLNSYGGGPHTKGKVFPGQFFISLLGLEWSFTQRFVLACDLEYTHINKTRFKEDRGHLNGIPHLIDATSKEQISIAPAIEYNFNHNVGMIAGCWFTIAGRNTPAFASGIISLNIYK</sequence>
<gene>
    <name evidence="2" type="ORF">RHABOEDO_000314</name>
</gene>
<protein>
    <recommendedName>
        <fullName evidence="4">Transporter</fullName>
    </recommendedName>
</protein>
<keyword evidence="1" id="KW-0732">Signal</keyword>
<name>A0ABX8UZ41_9BACT</name>
<dbReference type="RefSeq" id="WP_215217340.1">
    <property type="nucleotide sequence ID" value="NZ_CP075587.1"/>
</dbReference>
<evidence type="ECO:0000313" key="3">
    <source>
        <dbReference type="Proteomes" id="UP000826014"/>
    </source>
</evidence>
<organism evidence="2 3">
    <name type="scientific">Candidatus Rhabdochlamydia oedothoracis</name>
    <dbReference type="NCBI Taxonomy" id="2720720"/>
    <lineage>
        <taxon>Bacteria</taxon>
        <taxon>Pseudomonadati</taxon>
        <taxon>Chlamydiota</taxon>
        <taxon>Chlamydiia</taxon>
        <taxon>Parachlamydiales</taxon>
        <taxon>Candidatus Rhabdochlamydiaceae</taxon>
        <taxon>Candidatus Rhabdochlamydia</taxon>
    </lineage>
</organism>
<feature type="chain" id="PRO_5046130890" description="Transporter" evidence="1">
    <location>
        <begin position="23"/>
        <end position="322"/>
    </location>
</feature>
<dbReference type="EMBL" id="CP075587">
    <property type="protein sequence ID" value="QYF48199.1"/>
    <property type="molecule type" value="Genomic_DNA"/>
</dbReference>
<keyword evidence="3" id="KW-1185">Reference proteome</keyword>
<evidence type="ECO:0000256" key="1">
    <source>
        <dbReference type="SAM" id="SignalP"/>
    </source>
</evidence>
<dbReference type="Proteomes" id="UP000826014">
    <property type="component" value="Chromosome"/>
</dbReference>
<proteinExistence type="predicted"/>